<dbReference type="GO" id="GO:0009307">
    <property type="term" value="P:DNA restriction-modification system"/>
    <property type="evidence" value="ECO:0007669"/>
    <property type="project" value="InterPro"/>
</dbReference>
<dbReference type="EMBL" id="CP022098">
    <property type="protein sequence ID" value="ATB43861.1"/>
    <property type="molecule type" value="Genomic_DNA"/>
</dbReference>
<gene>
    <name evidence="2" type="ORF">CYFUS_009342</name>
</gene>
<dbReference type="GO" id="GO:0004519">
    <property type="term" value="F:endonuclease activity"/>
    <property type="evidence" value="ECO:0007669"/>
    <property type="project" value="InterPro"/>
</dbReference>
<reference evidence="2 3" key="1">
    <citation type="submission" date="2017-06" db="EMBL/GenBank/DDBJ databases">
        <title>Sequencing and comparative analysis of myxobacterial genomes.</title>
        <authorList>
            <person name="Rupp O."/>
            <person name="Goesmann A."/>
            <person name="Sogaard-Andersen L."/>
        </authorList>
    </citation>
    <scope>NUCLEOTIDE SEQUENCE [LARGE SCALE GENOMIC DNA]</scope>
    <source>
        <strain evidence="2 3">DSM 52655</strain>
    </source>
</reference>
<feature type="domain" description="Restriction endonuclease type IV Mrr" evidence="1">
    <location>
        <begin position="136"/>
        <end position="202"/>
    </location>
</feature>
<dbReference type="InterPro" id="IPR007560">
    <property type="entry name" value="Restrct_endonuc_IV_Mrr"/>
</dbReference>
<evidence type="ECO:0000313" key="3">
    <source>
        <dbReference type="Proteomes" id="UP000217257"/>
    </source>
</evidence>
<dbReference type="GO" id="GO:0003677">
    <property type="term" value="F:DNA binding"/>
    <property type="evidence" value="ECO:0007669"/>
    <property type="project" value="InterPro"/>
</dbReference>
<organism evidence="2 3">
    <name type="scientific">Cystobacter fuscus</name>
    <dbReference type="NCBI Taxonomy" id="43"/>
    <lineage>
        <taxon>Bacteria</taxon>
        <taxon>Pseudomonadati</taxon>
        <taxon>Myxococcota</taxon>
        <taxon>Myxococcia</taxon>
        <taxon>Myxococcales</taxon>
        <taxon>Cystobacterineae</taxon>
        <taxon>Archangiaceae</taxon>
        <taxon>Cystobacter</taxon>
    </lineage>
</organism>
<dbReference type="AlphaFoldDB" id="A0A250JKD7"/>
<sequence>MANIRPIDLLLLDSIFDMNSGYVLNFSDRTMAQFFAEELNINIDDPAYRKEGTSKAKRLRYFLKTADAPTAVRTLNAPWEYREALRQQAQREETVANAHGRLLELINRIQGGPRREQAPAAHAFDRVKATQLRESLTETYLLEAKWHGTPIGNAELHAFHGKVEQKAAWTRGLFISQSGFTEDGLYAFGRGKRVICMDGLDLL</sequence>
<dbReference type="Proteomes" id="UP000217257">
    <property type="component" value="Chromosome"/>
</dbReference>
<evidence type="ECO:0000313" key="2">
    <source>
        <dbReference type="EMBL" id="ATB43861.1"/>
    </source>
</evidence>
<proteinExistence type="predicted"/>
<dbReference type="RefSeq" id="WP_198316376.1">
    <property type="nucleotide sequence ID" value="NZ_CP022098.1"/>
</dbReference>
<dbReference type="KEGG" id="cfus:CYFUS_009342"/>
<evidence type="ECO:0000259" key="1">
    <source>
        <dbReference type="Pfam" id="PF04471"/>
    </source>
</evidence>
<protein>
    <recommendedName>
        <fullName evidence="1">Restriction endonuclease type IV Mrr domain-containing protein</fullName>
    </recommendedName>
</protein>
<name>A0A250JKD7_9BACT</name>
<accession>A0A250JKD7</accession>
<dbReference type="Pfam" id="PF04471">
    <property type="entry name" value="Mrr_cat"/>
    <property type="match status" value="1"/>
</dbReference>